<feature type="non-terminal residue" evidence="2">
    <location>
        <position position="1"/>
    </location>
</feature>
<protein>
    <submittedName>
        <fullName evidence="2">Uncharacterized protein</fullName>
    </submittedName>
</protein>
<feature type="compositionally biased region" description="Basic and acidic residues" evidence="1">
    <location>
        <begin position="76"/>
        <end position="92"/>
    </location>
</feature>
<feature type="compositionally biased region" description="Low complexity" evidence="1">
    <location>
        <begin position="36"/>
        <end position="46"/>
    </location>
</feature>
<proteinExistence type="predicted"/>
<gene>
    <name evidence="2" type="ORF">SPIL2461_LOCUS13145</name>
</gene>
<name>A0A812T5C3_SYMPI</name>
<feature type="compositionally biased region" description="Low complexity" evidence="1">
    <location>
        <begin position="159"/>
        <end position="169"/>
    </location>
</feature>
<organism evidence="2 3">
    <name type="scientific">Symbiodinium pilosum</name>
    <name type="common">Dinoflagellate</name>
    <dbReference type="NCBI Taxonomy" id="2952"/>
    <lineage>
        <taxon>Eukaryota</taxon>
        <taxon>Sar</taxon>
        <taxon>Alveolata</taxon>
        <taxon>Dinophyceae</taxon>
        <taxon>Suessiales</taxon>
        <taxon>Symbiodiniaceae</taxon>
        <taxon>Symbiodinium</taxon>
    </lineage>
</organism>
<keyword evidence="3" id="KW-1185">Reference proteome</keyword>
<evidence type="ECO:0000313" key="2">
    <source>
        <dbReference type="EMBL" id="CAE7506955.1"/>
    </source>
</evidence>
<dbReference type="Proteomes" id="UP000649617">
    <property type="component" value="Unassembled WGS sequence"/>
</dbReference>
<dbReference type="OrthoDB" id="418389at2759"/>
<evidence type="ECO:0000313" key="3">
    <source>
        <dbReference type="Proteomes" id="UP000649617"/>
    </source>
</evidence>
<feature type="region of interest" description="Disordered" evidence="1">
    <location>
        <begin position="1"/>
        <end position="169"/>
    </location>
</feature>
<dbReference type="EMBL" id="CAJNIZ010028335">
    <property type="protein sequence ID" value="CAE7506955.1"/>
    <property type="molecule type" value="Genomic_DNA"/>
</dbReference>
<comment type="caution">
    <text evidence="2">The sequence shown here is derived from an EMBL/GenBank/DDBJ whole genome shotgun (WGS) entry which is preliminary data.</text>
</comment>
<accession>A0A812T5C3</accession>
<reference evidence="2" key="1">
    <citation type="submission" date="2021-02" db="EMBL/GenBank/DDBJ databases">
        <authorList>
            <person name="Dougan E. K."/>
            <person name="Rhodes N."/>
            <person name="Thang M."/>
            <person name="Chan C."/>
        </authorList>
    </citation>
    <scope>NUCLEOTIDE SEQUENCE</scope>
</reference>
<evidence type="ECO:0000256" key="1">
    <source>
        <dbReference type="SAM" id="MobiDB-lite"/>
    </source>
</evidence>
<sequence length="169" mass="17360">MPAEGASIKNADVPAAAPAPIADGSKQINRSADSTAKPPKGGAAPPRHFTETAPASASDTLPPREEAMEGAATLSSKDHPATEASDKSDCSSHRGPAFWNPYLDSDSEIASSLSERGGDNGQQPAQPFFCRPGAEQAPARPPGTWRPPNASERGLEMLASAPAAPSRPP</sequence>
<dbReference type="AlphaFoldDB" id="A0A812T5C3"/>